<dbReference type="InterPro" id="IPR007523">
    <property type="entry name" value="NDUFAF3/AAMDC"/>
</dbReference>
<sequence length="122" mass="13710">MKLHLSQYEGLNIFSGYGEGYVAINQVRYERNLIVLPDHIIENWQVESVAQLKTGDFECLRSFEPEIVLLGTGTVLRFPDPQLMKMMMASGIGLEVMDTQATCRTYNILSAEGRRVAAALII</sequence>
<proteinExistence type="predicted"/>
<evidence type="ECO:0000313" key="3">
    <source>
        <dbReference type="Proteomes" id="UP000199561"/>
    </source>
</evidence>
<dbReference type="EMBL" id="FOUF01000016">
    <property type="protein sequence ID" value="SFM43400.1"/>
    <property type="molecule type" value="Genomic_DNA"/>
</dbReference>
<dbReference type="Proteomes" id="UP000199561">
    <property type="component" value="Unassembled WGS sequence"/>
</dbReference>
<dbReference type="Gene3D" id="3.40.1230.10">
    <property type="entry name" value="MTH938-like"/>
    <property type="match status" value="1"/>
</dbReference>
<dbReference type="Pfam" id="PF04430">
    <property type="entry name" value="DUF498"/>
    <property type="match status" value="1"/>
</dbReference>
<dbReference type="SUPFAM" id="SSF64076">
    <property type="entry name" value="MTH938-like"/>
    <property type="match status" value="1"/>
</dbReference>
<dbReference type="InterPro" id="IPR036748">
    <property type="entry name" value="MTH938-like_sf"/>
</dbReference>
<dbReference type="PANTHER" id="PTHR21192:SF2">
    <property type="entry name" value="NADH DEHYDROGENASE [UBIQUINONE] 1 ALPHA SUBCOMPLEX ASSEMBLY FACTOR 3"/>
    <property type="match status" value="1"/>
</dbReference>
<reference evidence="1" key="2">
    <citation type="submission" date="2021-02" db="EMBL/GenBank/DDBJ databases">
        <authorList>
            <person name="Han P."/>
        </authorList>
    </citation>
    <scope>NUCLEOTIDE SEQUENCE</scope>
    <source>
        <strain evidence="1">Nitrosomonas nitrosa 18-3D</strain>
    </source>
</reference>
<evidence type="ECO:0000313" key="1">
    <source>
        <dbReference type="EMBL" id="CAE6501724.1"/>
    </source>
</evidence>
<gene>
    <name evidence="1" type="ORF">NMYAN_20113</name>
    <name evidence="2" type="ORF">SAMN05421880_11646</name>
</gene>
<reference evidence="2 3" key="1">
    <citation type="submission" date="2016-10" db="EMBL/GenBank/DDBJ databases">
        <authorList>
            <person name="de Groot N.N."/>
        </authorList>
    </citation>
    <scope>NUCLEOTIDE SEQUENCE [LARGE SCALE GENOMIC DNA]</scope>
    <source>
        <strain evidence="2 3">Nm146</strain>
    </source>
</reference>
<keyword evidence="3" id="KW-1185">Reference proteome</keyword>
<protein>
    <submittedName>
        <fullName evidence="2">Uncharacterized conserved protein, contains Mth938-like domain</fullName>
    </submittedName>
</protein>
<organism evidence="2 3">
    <name type="scientific">Nitrosomonas nitrosa</name>
    <dbReference type="NCBI Taxonomy" id="52442"/>
    <lineage>
        <taxon>Bacteria</taxon>
        <taxon>Pseudomonadati</taxon>
        <taxon>Pseudomonadota</taxon>
        <taxon>Betaproteobacteria</taxon>
        <taxon>Nitrosomonadales</taxon>
        <taxon>Nitrosomonadaceae</taxon>
        <taxon>Nitrosomonas</taxon>
    </lineage>
</organism>
<dbReference type="RefSeq" id="WP_090669296.1">
    <property type="nucleotide sequence ID" value="NZ_CAJNAP010000012.1"/>
</dbReference>
<dbReference type="STRING" id="52442.SAMN05421880_11646"/>
<dbReference type="PANTHER" id="PTHR21192">
    <property type="entry name" value="NUCLEAR PROTEIN E3-3"/>
    <property type="match status" value="1"/>
</dbReference>
<name>A0A1I4QUK7_9PROT</name>
<dbReference type="Proteomes" id="UP000601736">
    <property type="component" value="Unassembled WGS sequence"/>
</dbReference>
<dbReference type="CDD" id="cd05560">
    <property type="entry name" value="Xcc1710_like"/>
    <property type="match status" value="1"/>
</dbReference>
<dbReference type="EMBL" id="CAJNAP010000012">
    <property type="protein sequence ID" value="CAE6501724.1"/>
    <property type="molecule type" value="Genomic_DNA"/>
</dbReference>
<evidence type="ECO:0000313" key="2">
    <source>
        <dbReference type="EMBL" id="SFM43400.1"/>
    </source>
</evidence>
<accession>A0A1I4QUK7</accession>
<dbReference type="AlphaFoldDB" id="A0A1I4QUK7"/>